<feature type="transmembrane region" description="Helical" evidence="2">
    <location>
        <begin position="6"/>
        <end position="29"/>
    </location>
</feature>
<dbReference type="Gene3D" id="3.30.1490.480">
    <property type="entry name" value="Endolytic murein transglycosylase"/>
    <property type="match status" value="1"/>
</dbReference>
<proteinExistence type="predicted"/>
<evidence type="ECO:0000256" key="2">
    <source>
        <dbReference type="SAM" id="Phobius"/>
    </source>
</evidence>
<keyword evidence="2" id="KW-0472">Membrane</keyword>
<keyword evidence="4" id="KW-1185">Reference proteome</keyword>
<dbReference type="AlphaFoldDB" id="A0A9E8LZA4"/>
<dbReference type="RefSeq" id="WP_275419579.1">
    <property type="nucleotide sequence ID" value="NZ_CP106877.1"/>
</dbReference>
<dbReference type="EMBL" id="CP106877">
    <property type="protein sequence ID" value="WAA11469.1"/>
    <property type="molecule type" value="Genomic_DNA"/>
</dbReference>
<name>A0A9E8LZA4_9BACI</name>
<dbReference type="KEGG" id="fhl:OE105_07430"/>
<evidence type="ECO:0000313" key="3">
    <source>
        <dbReference type="EMBL" id="WAA11469.1"/>
    </source>
</evidence>
<gene>
    <name evidence="3" type="ORF">OE105_07430</name>
</gene>
<evidence type="ECO:0000256" key="1">
    <source>
        <dbReference type="SAM" id="Coils"/>
    </source>
</evidence>
<evidence type="ECO:0000313" key="4">
    <source>
        <dbReference type="Proteomes" id="UP001164726"/>
    </source>
</evidence>
<protein>
    <recommendedName>
        <fullName evidence="5">Endolytic transglycosylase MltG</fullName>
    </recommendedName>
</protein>
<reference evidence="3" key="1">
    <citation type="submission" date="2022-09" db="EMBL/GenBank/DDBJ databases">
        <title>Complete Genomes of Fervidibacillus albus and Fervidibacillus halotolerans isolated from tidal flat sediments.</title>
        <authorList>
            <person name="Kwon K.K."/>
            <person name="Yang S.-H."/>
            <person name="Park M.J."/>
            <person name="Oh H.-M."/>
        </authorList>
    </citation>
    <scope>NUCLEOTIDE SEQUENCE</scope>
    <source>
        <strain evidence="3">MEBiC13594</strain>
    </source>
</reference>
<keyword evidence="1" id="KW-0175">Coiled coil</keyword>
<keyword evidence="2" id="KW-1133">Transmembrane helix</keyword>
<organism evidence="3 4">
    <name type="scientific">Fervidibacillus halotolerans</name>
    <dbReference type="NCBI Taxonomy" id="2980027"/>
    <lineage>
        <taxon>Bacteria</taxon>
        <taxon>Bacillati</taxon>
        <taxon>Bacillota</taxon>
        <taxon>Bacilli</taxon>
        <taxon>Bacillales</taxon>
        <taxon>Bacillaceae</taxon>
        <taxon>Fervidibacillus</taxon>
    </lineage>
</organism>
<sequence>MDRKILQAFSLGMLFVSISIFSYFTFFLGDELERAKQTMVEHGYTYIKKDHLNNLEEQIAQLKKENTELQSTLSEKKEKTEEKGESSQLVEIEIEPGMVLDTIAQMLEEKGVINNKREFVKFVEQSDKQTGIRTGVFHLHEKMTYDEIVLIITK</sequence>
<accession>A0A9E8LZA4</accession>
<feature type="coiled-coil region" evidence="1">
    <location>
        <begin position="48"/>
        <end position="82"/>
    </location>
</feature>
<dbReference type="Proteomes" id="UP001164726">
    <property type="component" value="Chromosome"/>
</dbReference>
<keyword evidence="2" id="KW-0812">Transmembrane</keyword>
<evidence type="ECO:0008006" key="5">
    <source>
        <dbReference type="Google" id="ProtNLM"/>
    </source>
</evidence>